<name>A0A3M0HJZ6_9CORY</name>
<dbReference type="Proteomes" id="UP000270649">
    <property type="component" value="Unassembled WGS sequence"/>
</dbReference>
<reference evidence="1 4" key="2">
    <citation type="submission" date="2021-01" db="EMBL/GenBank/DDBJ databases">
        <title>Complete genome sequences of Corynebacterium macginleyi strains isolated from infectious keratitis.</title>
        <authorList>
            <person name="Sagerfors S."/>
            <person name="Poehlein A."/>
            <person name="Soderquist B."/>
            <person name="Bruggemann H."/>
        </authorList>
    </citation>
    <scope>NUCLEOTIDE SEQUENCE [LARGE SCALE GENOMIC DNA]</scope>
    <source>
        <strain evidence="1 4">12T220</strain>
    </source>
</reference>
<sequence>MFNLMVMPASPALAVELAPNDAASRALLSAARTLAVDAAAAGIDQAEIIGSRLPRWHTRHTGSLRAWGAHQVDVGAGKYLPEIMAHYVLSAVPQITVRDSRDCLGTLDPKALSIVVLDGTAGLTERAPLALIPGAQEAHRWCEEVLRGASASGDAEWLSQRGVQEPELWLELAGCSPKRAQVRAADATLGVGRYVAGWEVQCAPSQ</sequence>
<organism evidence="2 3">
    <name type="scientific">Corynebacterium macginleyi</name>
    <dbReference type="NCBI Taxonomy" id="38290"/>
    <lineage>
        <taxon>Bacteria</taxon>
        <taxon>Bacillati</taxon>
        <taxon>Actinomycetota</taxon>
        <taxon>Actinomycetes</taxon>
        <taxon>Mycobacteriales</taxon>
        <taxon>Corynebacteriaceae</taxon>
        <taxon>Corynebacterium</taxon>
    </lineage>
</organism>
<reference evidence="2 3" key="1">
    <citation type="submission" date="2018-10" db="EMBL/GenBank/DDBJ databases">
        <title>Corynebacterium macginleyi genome sequencing and assembly of the type strain and two clinical samples.</title>
        <authorList>
            <person name="Bernier A.-M."/>
            <person name="Bernard K."/>
        </authorList>
    </citation>
    <scope>NUCLEOTIDE SEQUENCE [LARGE SCALE GENOMIC DNA]</scope>
    <source>
        <strain evidence="2 3">NML 120205</strain>
    </source>
</reference>
<dbReference type="OrthoDB" id="4774928at2"/>
<dbReference type="EMBL" id="REGC01000001">
    <property type="protein sequence ID" value="RMB64343.1"/>
    <property type="molecule type" value="Genomic_DNA"/>
</dbReference>
<comment type="caution">
    <text evidence="2">The sequence shown here is derived from an EMBL/GenBank/DDBJ whole genome shotgun (WGS) entry which is preliminary data.</text>
</comment>
<evidence type="ECO:0000313" key="3">
    <source>
        <dbReference type="Proteomes" id="UP000270649"/>
    </source>
</evidence>
<keyword evidence="4" id="KW-1185">Reference proteome</keyword>
<evidence type="ECO:0000313" key="1">
    <source>
        <dbReference type="EMBL" id="MBM0243669.1"/>
    </source>
</evidence>
<accession>A0A3M0HJZ6</accession>
<dbReference type="EMBL" id="JAACBX020000001">
    <property type="protein sequence ID" value="MBM0243669.1"/>
    <property type="molecule type" value="Genomic_DNA"/>
</dbReference>
<dbReference type="AlphaFoldDB" id="A0A3M0HJZ6"/>
<dbReference type="Proteomes" id="UP001518680">
    <property type="component" value="Unassembled WGS sequence"/>
</dbReference>
<evidence type="ECO:0000313" key="2">
    <source>
        <dbReference type="EMBL" id="RMB64343.1"/>
    </source>
</evidence>
<proteinExistence type="predicted"/>
<dbReference type="RefSeq" id="WP_121927219.1">
    <property type="nucleotide sequence ID" value="NZ_CP068291.1"/>
</dbReference>
<protein>
    <submittedName>
        <fullName evidence="2">Uncharacterized protein</fullName>
    </submittedName>
</protein>
<gene>
    <name evidence="2" type="ORF">D9543_00735</name>
    <name evidence="1" type="ORF">GWO63_005155</name>
</gene>
<evidence type="ECO:0000313" key="4">
    <source>
        <dbReference type="Proteomes" id="UP001518680"/>
    </source>
</evidence>